<dbReference type="AlphaFoldDB" id="A0A5C0VG70"/>
<dbReference type="RefSeq" id="WP_149074620.1">
    <property type="nucleotide sequence ID" value="NZ_CP043329.1"/>
</dbReference>
<protein>
    <submittedName>
        <fullName evidence="1">HPF/RaiA family ribosome-associated protein</fullName>
    </submittedName>
</protein>
<dbReference type="SUPFAM" id="SSF69754">
    <property type="entry name" value="Ribosome binding protein Y (YfiA homologue)"/>
    <property type="match status" value="1"/>
</dbReference>
<dbReference type="Pfam" id="PF02482">
    <property type="entry name" value="Ribosomal_S30AE"/>
    <property type="match status" value="1"/>
</dbReference>
<reference evidence="1 2" key="1">
    <citation type="submission" date="2019-08" db="EMBL/GenBank/DDBJ databases">
        <title>Pedobacter sp. nov., isolated from Han river, South Korea.</title>
        <authorList>
            <person name="Lee D.-H."/>
            <person name="Kim Y.-S."/>
            <person name="Hwang E.-M."/>
            <person name="Le Tran T.C."/>
            <person name="Cha C.-J."/>
        </authorList>
    </citation>
    <scope>NUCLEOTIDE SEQUENCE [LARGE SCALE GENOMIC DNA]</scope>
    <source>
        <strain evidence="1 2">CJ43</strain>
    </source>
</reference>
<dbReference type="KEGG" id="pej:FYC62_08340"/>
<evidence type="ECO:0000313" key="2">
    <source>
        <dbReference type="Proteomes" id="UP000323653"/>
    </source>
</evidence>
<dbReference type="InterPro" id="IPR036567">
    <property type="entry name" value="RHF-like"/>
</dbReference>
<sequence length="104" mass="11512">MIIQVNTDNNIEGKERLNEYVKGIISESLNRFSGHITRVEVHLSDENGQKEGADDKRCLLEARVEGLKPVVVTNFAENLHKAVDGAISKMKSALDSALGKIKEH</sequence>
<proteinExistence type="predicted"/>
<dbReference type="Proteomes" id="UP000323653">
    <property type="component" value="Chromosome"/>
</dbReference>
<dbReference type="EMBL" id="CP043329">
    <property type="protein sequence ID" value="QEK51665.1"/>
    <property type="molecule type" value="Genomic_DNA"/>
</dbReference>
<organism evidence="1 2">
    <name type="scientific">Pedobacter aquae</name>
    <dbReference type="NCBI Taxonomy" id="2605747"/>
    <lineage>
        <taxon>Bacteria</taxon>
        <taxon>Pseudomonadati</taxon>
        <taxon>Bacteroidota</taxon>
        <taxon>Sphingobacteriia</taxon>
        <taxon>Sphingobacteriales</taxon>
        <taxon>Sphingobacteriaceae</taxon>
        <taxon>Pedobacter</taxon>
    </lineage>
</organism>
<evidence type="ECO:0000313" key="1">
    <source>
        <dbReference type="EMBL" id="QEK51665.1"/>
    </source>
</evidence>
<name>A0A5C0VG70_9SPHI</name>
<dbReference type="Gene3D" id="3.30.160.100">
    <property type="entry name" value="Ribosome hibernation promotion factor-like"/>
    <property type="match status" value="1"/>
</dbReference>
<dbReference type="InterPro" id="IPR003489">
    <property type="entry name" value="RHF/RaiA"/>
</dbReference>
<keyword evidence="2" id="KW-1185">Reference proteome</keyword>
<accession>A0A5C0VG70</accession>
<gene>
    <name evidence="1" type="ORF">FYC62_08340</name>
</gene>